<dbReference type="AlphaFoldDB" id="A0AB36QYK0"/>
<proteinExistence type="predicted"/>
<reference evidence="3" key="1">
    <citation type="submission" date="2017-08" db="EMBL/GenBank/DDBJ databases">
        <title>Mesorhizobium wenxinae sp. nov., a novel rhizobial species isolated from root nodules of chickpea (Cicer arietinum L.).</title>
        <authorList>
            <person name="Zhang J."/>
        </authorList>
    </citation>
    <scope>NUCLEOTIDE SEQUENCE [LARGE SCALE GENOMIC DNA]</scope>
    <source>
        <strain evidence="3">USDA 3392</strain>
    </source>
</reference>
<keyword evidence="3" id="KW-1185">Reference proteome</keyword>
<evidence type="ECO:0000313" key="3">
    <source>
        <dbReference type="Proteomes" id="UP000216215"/>
    </source>
</evidence>
<gene>
    <name evidence="2" type="ORF">CIT25_35380</name>
</gene>
<sequence>MLSKDAGYIWARPALLARKFRSVELRDGFPTSHARRGTAFNYNIPAKRAEERSRIEKAEAAYCSSDFPMANQAVKAEGEDGVRGELAYVDGHWTQARLPTSSMPTTEDAVATREGHRGPPRGSPLAVEVT</sequence>
<organism evidence="2 3">
    <name type="scientific">Mesorhizobium mediterraneum</name>
    <dbReference type="NCBI Taxonomy" id="43617"/>
    <lineage>
        <taxon>Bacteria</taxon>
        <taxon>Pseudomonadati</taxon>
        <taxon>Pseudomonadota</taxon>
        <taxon>Alphaproteobacteria</taxon>
        <taxon>Hyphomicrobiales</taxon>
        <taxon>Phyllobacteriaceae</taxon>
        <taxon>Mesorhizobium</taxon>
    </lineage>
</organism>
<dbReference type="EMBL" id="NPKI01000052">
    <property type="protein sequence ID" value="PAP97584.1"/>
    <property type="molecule type" value="Genomic_DNA"/>
</dbReference>
<name>A0AB36QYK0_9HYPH</name>
<protein>
    <submittedName>
        <fullName evidence="2">Uncharacterized protein</fullName>
    </submittedName>
</protein>
<dbReference type="Proteomes" id="UP000216215">
    <property type="component" value="Unassembled WGS sequence"/>
</dbReference>
<comment type="caution">
    <text evidence="2">The sequence shown here is derived from an EMBL/GenBank/DDBJ whole genome shotgun (WGS) entry which is preliminary data.</text>
</comment>
<feature type="region of interest" description="Disordered" evidence="1">
    <location>
        <begin position="95"/>
        <end position="130"/>
    </location>
</feature>
<dbReference type="RefSeq" id="WP_095489722.1">
    <property type="nucleotide sequence ID" value="NZ_CP088152.1"/>
</dbReference>
<evidence type="ECO:0000313" key="2">
    <source>
        <dbReference type="EMBL" id="PAP97584.1"/>
    </source>
</evidence>
<evidence type="ECO:0000256" key="1">
    <source>
        <dbReference type="SAM" id="MobiDB-lite"/>
    </source>
</evidence>
<accession>A0AB36QYK0</accession>